<dbReference type="GO" id="GO:0008757">
    <property type="term" value="F:S-adenosylmethionine-dependent methyltransferase activity"/>
    <property type="evidence" value="ECO:0007669"/>
    <property type="project" value="InterPro"/>
</dbReference>
<dbReference type="InterPro" id="IPR029063">
    <property type="entry name" value="SAM-dependent_MTases_sf"/>
</dbReference>
<dbReference type="Proteomes" id="UP000239340">
    <property type="component" value="Plasmid pSfreNXT3c"/>
</dbReference>
<reference evidence="2 3" key="1">
    <citation type="submission" date="2017-10" db="EMBL/GenBank/DDBJ databases">
        <title>Analysis of the genome sequences of Rhizobium populations associated to common bean (phaseolus vulgaris).</title>
        <authorList>
            <person name="Bustos P."/>
            <person name="Santamaria R.I."/>
            <person name="Miranda-Sanchez F."/>
            <person name="Perez-Carrascal O."/>
            <person name="Juarez S."/>
            <person name="Lozano L."/>
            <person name="Martinez-Flores I."/>
            <person name="Vinuesa P."/>
            <person name="Martinez-Romero E."/>
            <person name="Cevallos M.A."/>
            <person name="Romero D."/>
            <person name="Davila G."/>
            <person name="Gonzalez V."/>
        </authorList>
    </citation>
    <scope>NUCLEOTIDE SEQUENCE [LARGE SCALE GENOMIC DNA]</scope>
    <source>
        <strain evidence="2 3">NXT3</strain>
        <plasmid evidence="3">Plasmid psfrenxt3c</plasmid>
    </source>
</reference>
<proteinExistence type="predicted"/>
<keyword evidence="2" id="KW-0489">Methyltransferase</keyword>
<gene>
    <name evidence="2" type="ORF">NXT3_PC01298</name>
</gene>
<evidence type="ECO:0000313" key="3">
    <source>
        <dbReference type="Proteomes" id="UP000239340"/>
    </source>
</evidence>
<dbReference type="SUPFAM" id="SSF53335">
    <property type="entry name" value="S-adenosyl-L-methionine-dependent methyltransferases"/>
    <property type="match status" value="1"/>
</dbReference>
<dbReference type="EMBL" id="CP024310">
    <property type="protein sequence ID" value="AUX80450.1"/>
    <property type="molecule type" value="Genomic_DNA"/>
</dbReference>
<keyword evidence="2" id="KW-0614">Plasmid</keyword>
<name>A0A2L0HG14_RHIFR</name>
<dbReference type="Gene3D" id="3.40.50.150">
    <property type="entry name" value="Vaccinia Virus protein VP39"/>
    <property type="match status" value="1"/>
</dbReference>
<dbReference type="GO" id="GO:0032259">
    <property type="term" value="P:methylation"/>
    <property type="evidence" value="ECO:0007669"/>
    <property type="project" value="UniProtKB-KW"/>
</dbReference>
<organism evidence="2 3">
    <name type="scientific">Rhizobium fredii</name>
    <name type="common">Sinorhizobium fredii</name>
    <dbReference type="NCBI Taxonomy" id="380"/>
    <lineage>
        <taxon>Bacteria</taxon>
        <taxon>Pseudomonadati</taxon>
        <taxon>Pseudomonadota</taxon>
        <taxon>Alphaproteobacteria</taxon>
        <taxon>Hyphomicrobiales</taxon>
        <taxon>Rhizobiaceae</taxon>
        <taxon>Sinorhizobium/Ensifer group</taxon>
        <taxon>Sinorhizobium</taxon>
    </lineage>
</organism>
<protein>
    <submittedName>
        <fullName evidence="2">SAM-dependent methyltransferase protein</fullName>
    </submittedName>
</protein>
<sequence>MRSIFAAKIGRKHRMSVAFNVKHPALFNVESFKSPQEFCLKLLQKYGIATPRVVVEIGGSVGANAHQMFPDSDYANLDLADSDKVKTIVCDVTKGIPLEPNSVDLLYSNDAFEHISKPWLAAQNIEKILRPGGVVFIGTLFAWRYHPVPGDYWRYTHQGLVELFDELECLEANFNAFHRREDARGHWGSKRDHVPVDMLGGWRENWKVYYLGRKPLA</sequence>
<feature type="domain" description="Methyltransferase type 11" evidence="1">
    <location>
        <begin position="77"/>
        <end position="137"/>
    </location>
</feature>
<geneLocation type="plasmid" evidence="3">
    <name>psfrenxt3c</name>
</geneLocation>
<evidence type="ECO:0000313" key="2">
    <source>
        <dbReference type="EMBL" id="AUX80450.1"/>
    </source>
</evidence>
<keyword evidence="2" id="KW-0808">Transferase</keyword>
<dbReference type="InterPro" id="IPR013216">
    <property type="entry name" value="Methyltransf_11"/>
</dbReference>
<dbReference type="CDD" id="cd02440">
    <property type="entry name" value="AdoMet_MTases"/>
    <property type="match status" value="1"/>
</dbReference>
<evidence type="ECO:0000259" key="1">
    <source>
        <dbReference type="Pfam" id="PF08241"/>
    </source>
</evidence>
<accession>A0A2L0HG14</accession>
<dbReference type="Pfam" id="PF08241">
    <property type="entry name" value="Methyltransf_11"/>
    <property type="match status" value="1"/>
</dbReference>
<dbReference type="AlphaFoldDB" id="A0A2L0HG14"/>